<feature type="active site" description="Proton acceptor" evidence="10">
    <location>
        <position position="304"/>
    </location>
</feature>
<dbReference type="Proteomes" id="UP001161409">
    <property type="component" value="Unassembled WGS sequence"/>
</dbReference>
<evidence type="ECO:0000256" key="8">
    <source>
        <dbReference type="ARBA" id="ARBA00030686"/>
    </source>
</evidence>
<dbReference type="PANTHER" id="PTHR43463:SF1">
    <property type="entry name" value="NICOTINATE-NUCLEOTIDE--DIMETHYLBENZIMIDAZOLE PHOSPHORIBOSYLTRANSFERASE"/>
    <property type="match status" value="1"/>
</dbReference>
<evidence type="ECO:0000256" key="9">
    <source>
        <dbReference type="ARBA" id="ARBA00047340"/>
    </source>
</evidence>
<keyword evidence="6 10" id="KW-0328">Glycosyltransferase</keyword>
<dbReference type="EC" id="2.4.2.21" evidence="3 10"/>
<gene>
    <name evidence="11" type="primary">cobT_2</name>
    <name evidence="10" type="synonym">cobT</name>
    <name evidence="11" type="ORF">GCM10007924_31300</name>
</gene>
<dbReference type="HAMAP" id="MF_00230">
    <property type="entry name" value="CobT"/>
    <property type="match status" value="1"/>
</dbReference>
<evidence type="ECO:0000256" key="4">
    <source>
        <dbReference type="ARBA" id="ARBA00015486"/>
    </source>
</evidence>
<keyword evidence="7 10" id="KW-0808">Transferase</keyword>
<evidence type="ECO:0000256" key="5">
    <source>
        <dbReference type="ARBA" id="ARBA00022573"/>
    </source>
</evidence>
<reference evidence="11" key="2">
    <citation type="submission" date="2023-01" db="EMBL/GenBank/DDBJ databases">
        <title>Draft genome sequence of Sneathiella chinensis strain NBRC 103408.</title>
        <authorList>
            <person name="Sun Q."/>
            <person name="Mori K."/>
        </authorList>
    </citation>
    <scope>NUCLEOTIDE SEQUENCE</scope>
    <source>
        <strain evidence="11">NBRC 103408</strain>
    </source>
</reference>
<evidence type="ECO:0000256" key="1">
    <source>
        <dbReference type="ARBA" id="ARBA00005049"/>
    </source>
</evidence>
<dbReference type="GO" id="GO:0016757">
    <property type="term" value="F:glycosyltransferase activity"/>
    <property type="evidence" value="ECO:0007669"/>
    <property type="project" value="UniProtKB-KW"/>
</dbReference>
<accession>A0ABQ5U9P5</accession>
<evidence type="ECO:0000256" key="3">
    <source>
        <dbReference type="ARBA" id="ARBA00011991"/>
    </source>
</evidence>
<reference evidence="11" key="1">
    <citation type="journal article" date="2014" name="Int. J. Syst. Evol. Microbiol.">
        <title>Complete genome of a new Firmicutes species belonging to the dominant human colonic microbiota ('Ruminococcus bicirculans') reveals two chromosomes and a selective capacity to utilize plant glucans.</title>
        <authorList>
            <consortium name="NISC Comparative Sequencing Program"/>
            <person name="Wegmann U."/>
            <person name="Louis P."/>
            <person name="Goesmann A."/>
            <person name="Henrissat B."/>
            <person name="Duncan S.H."/>
            <person name="Flint H.J."/>
        </authorList>
    </citation>
    <scope>NUCLEOTIDE SEQUENCE</scope>
    <source>
        <strain evidence="11">NBRC 103408</strain>
    </source>
</reference>
<dbReference type="InterPro" id="IPR023195">
    <property type="entry name" value="Nict_dMeBzImd_PRibTrfase_N"/>
</dbReference>
<dbReference type="Pfam" id="PF02277">
    <property type="entry name" value="DBI_PRT"/>
    <property type="match status" value="1"/>
</dbReference>
<proteinExistence type="inferred from homology"/>
<dbReference type="RefSeq" id="WP_206374727.1">
    <property type="nucleotide sequence ID" value="NZ_BSNF01000010.1"/>
</dbReference>
<dbReference type="PANTHER" id="PTHR43463">
    <property type="entry name" value="NICOTINATE-NUCLEOTIDE--DIMETHYLBENZIMIDAZOLE PHOSPHORIBOSYLTRANSFERASE"/>
    <property type="match status" value="1"/>
</dbReference>
<dbReference type="CDD" id="cd02439">
    <property type="entry name" value="DMB-PRT_CobT"/>
    <property type="match status" value="1"/>
</dbReference>
<organism evidence="11 12">
    <name type="scientific">Sneathiella chinensis</name>
    <dbReference type="NCBI Taxonomy" id="349750"/>
    <lineage>
        <taxon>Bacteria</taxon>
        <taxon>Pseudomonadati</taxon>
        <taxon>Pseudomonadota</taxon>
        <taxon>Alphaproteobacteria</taxon>
        <taxon>Sneathiellales</taxon>
        <taxon>Sneathiellaceae</taxon>
        <taxon>Sneathiella</taxon>
    </lineage>
</organism>
<comment type="function">
    <text evidence="10">Catalyzes the synthesis of alpha-ribazole-5'-phosphate from nicotinate mononucleotide (NAMN) and 5,6-dimethylbenzimidazole (DMB).</text>
</comment>
<dbReference type="SUPFAM" id="SSF52733">
    <property type="entry name" value="Nicotinate mononucleotide:5,6-dimethylbenzimidazole phosphoribosyltransferase (CobT)"/>
    <property type="match status" value="1"/>
</dbReference>
<keyword evidence="12" id="KW-1185">Reference proteome</keyword>
<evidence type="ECO:0000256" key="10">
    <source>
        <dbReference type="HAMAP-Rule" id="MF_00230"/>
    </source>
</evidence>
<comment type="catalytic activity">
    <reaction evidence="9 10">
        <text>5,6-dimethylbenzimidazole + nicotinate beta-D-ribonucleotide = alpha-ribazole 5'-phosphate + nicotinate + H(+)</text>
        <dbReference type="Rhea" id="RHEA:11196"/>
        <dbReference type="ChEBI" id="CHEBI:15378"/>
        <dbReference type="ChEBI" id="CHEBI:15890"/>
        <dbReference type="ChEBI" id="CHEBI:32544"/>
        <dbReference type="ChEBI" id="CHEBI:57502"/>
        <dbReference type="ChEBI" id="CHEBI:57918"/>
        <dbReference type="EC" id="2.4.2.21"/>
    </reaction>
</comment>
<name>A0ABQ5U9P5_9PROT</name>
<comment type="pathway">
    <text evidence="1 10">Nucleoside biosynthesis; alpha-ribazole biosynthesis; alpha-ribazole from 5,6-dimethylbenzimidazole: step 1/2.</text>
</comment>
<sequence length="338" mass="34671">MPLLSLETFRSRIETLPEIDKDAASAAARHDATLTKPAGSLGKLEELAVWAAGWQGQHPPSFSRPQVIIFAGNHGVCAQGVSAFPQEVTHQMVANFEQGGAAINQLATAFGARFSVVPMDLDTPTEDFTLVPAMTEEACAQALETGWNAVDDTTDTLVVGEMGIGNTTSAAALAAALFGGTGADWAGPGTGLSPEGINVKAGAIDRALALHGDKLADPLAALQHVGGRELAAMTGAILAARHKQIPVILDGFVCCAAAAVLARLQDTALDHCVAGHMSAEPGHVRLLQLLKKEPLLTLRMRLGEGSGAGLALGILKGAIATHNGMASFADAGVTEGAL</sequence>
<keyword evidence="5 10" id="KW-0169">Cobalamin biosynthesis</keyword>
<dbReference type="Gene3D" id="3.40.50.10210">
    <property type="match status" value="1"/>
</dbReference>
<dbReference type="InterPro" id="IPR003200">
    <property type="entry name" value="Nict_dMeBzImd_PRibTrfase"/>
</dbReference>
<dbReference type="InterPro" id="IPR017846">
    <property type="entry name" value="Nict_dMeBzImd_PRibTrfase_bact"/>
</dbReference>
<dbReference type="NCBIfam" id="NF000996">
    <property type="entry name" value="PRK00105.1"/>
    <property type="match status" value="1"/>
</dbReference>
<dbReference type="Gene3D" id="1.10.1610.10">
    <property type="match status" value="1"/>
</dbReference>
<evidence type="ECO:0000313" key="11">
    <source>
        <dbReference type="EMBL" id="GLQ07908.1"/>
    </source>
</evidence>
<dbReference type="NCBIfam" id="TIGR03160">
    <property type="entry name" value="cobT_DBIPRT"/>
    <property type="match status" value="1"/>
</dbReference>
<evidence type="ECO:0000256" key="2">
    <source>
        <dbReference type="ARBA" id="ARBA00007110"/>
    </source>
</evidence>
<evidence type="ECO:0000256" key="6">
    <source>
        <dbReference type="ARBA" id="ARBA00022676"/>
    </source>
</evidence>
<dbReference type="EMBL" id="BSNF01000010">
    <property type="protein sequence ID" value="GLQ07908.1"/>
    <property type="molecule type" value="Genomic_DNA"/>
</dbReference>
<comment type="similarity">
    <text evidence="2 10">Belongs to the CobT family.</text>
</comment>
<evidence type="ECO:0000313" key="12">
    <source>
        <dbReference type="Proteomes" id="UP001161409"/>
    </source>
</evidence>
<dbReference type="InterPro" id="IPR036087">
    <property type="entry name" value="Nict_dMeBzImd_PRibTrfase_sf"/>
</dbReference>
<comment type="caution">
    <text evidence="11">The sequence shown here is derived from an EMBL/GenBank/DDBJ whole genome shotgun (WGS) entry which is preliminary data.</text>
</comment>
<protein>
    <recommendedName>
        <fullName evidence="4 10">Nicotinate-nucleotide--dimethylbenzimidazole phosphoribosyltransferase</fullName>
        <shortName evidence="10">NN:DBI PRT</shortName>
        <ecNumber evidence="3 10">2.4.2.21</ecNumber>
    </recommendedName>
    <alternativeName>
        <fullName evidence="8 10">N(1)-alpha-phosphoribosyltransferase</fullName>
    </alternativeName>
</protein>
<evidence type="ECO:0000256" key="7">
    <source>
        <dbReference type="ARBA" id="ARBA00022679"/>
    </source>
</evidence>